<sequence length="380" mass="42846">MLNSGTSTIVTGKLSNLLPKKVILTDIRGNCLSSTHTISRNKILEIEKDVKAVPLFYGGVPVGYAYIDEPSETIRPLANLVKSMVELLIHQVNISENIISKDQRQDKFIYDLLNSEEIDTELSLAESKVFDLNLKRSRIVLTLLVNGEAGKNLSSDELSLNDKEIIISRFKRGVIRGLDSFYTRLNENVIAYFGKNIFVILKDLGEEGEVSKNLDHFKATLKIIHKIVKDELRTDITIGVGSYHQGVTGLRDSYKEAYLASQLGEELWGTNEVFNIDDFGVVAPLLSGINEKNLEFSQKMLKKISNEDEIGRTIDVFFESSMSLTRTSKILKIHRNTLVYRLDKITETLGLDPRIFEEAVQIKLALLFNQFSKDSEAVVR</sequence>
<evidence type="ECO:0000256" key="1">
    <source>
        <dbReference type="ARBA" id="ARBA00006754"/>
    </source>
</evidence>
<dbReference type="AlphaFoldDB" id="A0A0G0W707"/>
<protein>
    <submittedName>
        <fullName evidence="4">Transcriptional regulator, CdaR</fullName>
    </submittedName>
</protein>
<reference evidence="4 5" key="1">
    <citation type="journal article" date="2015" name="Nature">
        <title>rRNA introns, odd ribosomes, and small enigmatic genomes across a large radiation of phyla.</title>
        <authorList>
            <person name="Brown C.T."/>
            <person name="Hug L.A."/>
            <person name="Thomas B.C."/>
            <person name="Sharon I."/>
            <person name="Castelle C.J."/>
            <person name="Singh A."/>
            <person name="Wilkins M.J."/>
            <person name="Williams K.H."/>
            <person name="Banfield J.F."/>
        </authorList>
    </citation>
    <scope>NUCLEOTIDE SEQUENCE [LARGE SCALE GENOMIC DNA]</scope>
</reference>
<evidence type="ECO:0000259" key="2">
    <source>
        <dbReference type="Pfam" id="PF13556"/>
    </source>
</evidence>
<gene>
    <name evidence="4" type="ORF">UU65_C0005G0056</name>
</gene>
<dbReference type="EMBL" id="LCBL01000005">
    <property type="protein sequence ID" value="KKS08745.1"/>
    <property type="molecule type" value="Genomic_DNA"/>
</dbReference>
<dbReference type="InterPro" id="IPR051448">
    <property type="entry name" value="CdaR-like_regulators"/>
</dbReference>
<dbReference type="Proteomes" id="UP000033869">
    <property type="component" value="Unassembled WGS sequence"/>
</dbReference>
<comment type="similarity">
    <text evidence="1">Belongs to the CdaR family.</text>
</comment>
<feature type="domain" description="CdaR GGDEF-like" evidence="3">
    <location>
        <begin position="127"/>
        <end position="260"/>
    </location>
</feature>
<accession>A0A0G0W707</accession>
<dbReference type="PANTHER" id="PTHR33744:SF16">
    <property type="entry name" value="CARBOHYDRATE DIACID REGULATOR"/>
    <property type="match status" value="1"/>
</dbReference>
<feature type="domain" description="PucR C-terminal helix-turn-helix" evidence="2">
    <location>
        <begin position="312"/>
        <end position="367"/>
    </location>
</feature>
<dbReference type="Pfam" id="PF17853">
    <property type="entry name" value="GGDEF_2"/>
    <property type="match status" value="1"/>
</dbReference>
<evidence type="ECO:0000313" key="5">
    <source>
        <dbReference type="Proteomes" id="UP000033869"/>
    </source>
</evidence>
<dbReference type="Pfam" id="PF13556">
    <property type="entry name" value="HTH_30"/>
    <property type="match status" value="1"/>
</dbReference>
<dbReference type="PANTHER" id="PTHR33744">
    <property type="entry name" value="CARBOHYDRATE DIACID REGULATOR"/>
    <property type="match status" value="1"/>
</dbReference>
<dbReference type="InterPro" id="IPR025736">
    <property type="entry name" value="PucR_C-HTH_dom"/>
</dbReference>
<dbReference type="Gene3D" id="1.10.10.2840">
    <property type="entry name" value="PucR C-terminal helix-turn-helix domain"/>
    <property type="match status" value="1"/>
</dbReference>
<organism evidence="4 5">
    <name type="scientific">candidate division CPR2 bacterium GW2011_GWC1_41_48</name>
    <dbReference type="NCBI Taxonomy" id="1618344"/>
    <lineage>
        <taxon>Bacteria</taxon>
        <taxon>Bacteria division CPR2</taxon>
    </lineage>
</organism>
<evidence type="ECO:0000259" key="3">
    <source>
        <dbReference type="Pfam" id="PF17853"/>
    </source>
</evidence>
<name>A0A0G0W707_UNCC2</name>
<evidence type="ECO:0000313" key="4">
    <source>
        <dbReference type="EMBL" id="KKS08745.1"/>
    </source>
</evidence>
<proteinExistence type="inferred from homology"/>
<dbReference type="InterPro" id="IPR041522">
    <property type="entry name" value="CdaR_GGDEF"/>
</dbReference>
<dbReference type="InterPro" id="IPR042070">
    <property type="entry name" value="PucR_C-HTH_sf"/>
</dbReference>
<comment type="caution">
    <text evidence="4">The sequence shown here is derived from an EMBL/GenBank/DDBJ whole genome shotgun (WGS) entry which is preliminary data.</text>
</comment>